<evidence type="ECO:0000313" key="1">
    <source>
        <dbReference type="EMBL" id="MUH34454.1"/>
    </source>
</evidence>
<name>A0A7X2ZQD4_9FLAO</name>
<organism evidence="1 2">
    <name type="scientific">Zobellia amurskyensis</name>
    <dbReference type="NCBI Taxonomy" id="248905"/>
    <lineage>
        <taxon>Bacteria</taxon>
        <taxon>Pseudomonadati</taxon>
        <taxon>Bacteroidota</taxon>
        <taxon>Flavobacteriia</taxon>
        <taxon>Flavobacteriales</taxon>
        <taxon>Flavobacteriaceae</taxon>
        <taxon>Zobellia</taxon>
    </lineage>
</organism>
<reference evidence="1 2" key="1">
    <citation type="journal article" date="2019" name="Mar. Drugs">
        <title>Comparative Genomics and CAZyme Genome Repertoires of Marine Zobellia amurskyensis KMM 3526(T) and Zobellia laminariae KMM 3676(T).</title>
        <authorList>
            <person name="Chernysheva N."/>
            <person name="Bystritskaya E."/>
            <person name="Stenkova A."/>
            <person name="Golovkin I."/>
            <person name="Nedashkovskaya O."/>
            <person name="Isaeva M."/>
        </authorList>
    </citation>
    <scope>NUCLEOTIDE SEQUENCE [LARGE SCALE GENOMIC DNA]</scope>
    <source>
        <strain evidence="1 2">KMM 3526</strain>
    </source>
</reference>
<dbReference type="Proteomes" id="UP000540519">
    <property type="component" value="Unassembled WGS sequence"/>
</dbReference>
<dbReference type="OrthoDB" id="7012117at2"/>
<dbReference type="EMBL" id="RCNR01000002">
    <property type="protein sequence ID" value="MUH34454.1"/>
    <property type="molecule type" value="Genomic_DNA"/>
</dbReference>
<evidence type="ECO:0000313" key="2">
    <source>
        <dbReference type="Proteomes" id="UP000540519"/>
    </source>
</evidence>
<protein>
    <submittedName>
        <fullName evidence="1">DUF5018 domain-containing protein</fullName>
    </submittedName>
</protein>
<proteinExistence type="predicted"/>
<dbReference type="PROSITE" id="PS51257">
    <property type="entry name" value="PROKAR_LIPOPROTEIN"/>
    <property type="match status" value="1"/>
</dbReference>
<dbReference type="RefSeq" id="WP_155598515.1">
    <property type="nucleotide sequence ID" value="NZ_RCNR01000002.1"/>
</dbReference>
<gene>
    <name evidence="1" type="ORF">D9O36_01250</name>
</gene>
<sequence>MKIPSLFTLSTCFLLIFASCSKDSEEVEEEVQSKSDEKEILIFSIDLDNESVELAINSTEINHMFSYDKDLTSLAPTITISDKATISPKSGVTQNFSQEVIYTVTAEDGSNTKYKVNLSVEDENKKVTFSFIGLPEDGPNGYKQVKLPETEADSINFRVPYVSKIPALELQLNLPEGATSIPESNKILDFTSPVTYAVTFNSGDTKKYIVSVDNSLDQVKLPVFQLQQFMNIAAGETFTFNAYPTNPILDSVKVNLVNSHTKERIPLTVEKIEEVEYRKNAVTVRLPESYLNARYELEIFIEHDNSDITFESQMLFNGGLPSFNYINLFGELDKVVSRPGAYLSGIMYLDHTRINDYTYSLKKDGVEYDIPTVSHSDFYARSTLTLPDLDGLNAPNGNDYKFVIKIDGESYEYDLVDYWGKPVAVVTGGNPKNTSVSQNVFTKGDMITITGENLYFANNGEDIYRDLSEIILSSTESGNNLVYRLPVESSNENSLVRNIPDEIQSGEYNIKLKNNIKSFNQDIDTGIDITILQPGSTHPTLVVTEAVIGVKSEEPFYKQAKITFNQNIDGVEIDEILFVENSLSVKNFLTYPTSVVTGVLEDDDLSEMNHKRDGKVLVTDNGVTYEIPFSVVFQ</sequence>
<dbReference type="Gene3D" id="2.60.40.2340">
    <property type="match status" value="2"/>
</dbReference>
<comment type="caution">
    <text evidence="1">The sequence shown here is derived from an EMBL/GenBank/DDBJ whole genome shotgun (WGS) entry which is preliminary data.</text>
</comment>
<accession>A0A7X2ZQD4</accession>
<dbReference type="AlphaFoldDB" id="A0A7X2ZQD4"/>
<keyword evidence="2" id="KW-1185">Reference proteome</keyword>